<keyword evidence="2" id="KW-1185">Reference proteome</keyword>
<sequence>MTLPSSKHGLRWVQHYETFECLVVRVRGPVHTLRAGKSCASWVTADVYLPDQYKEKAWLDFNPDGTYPVEVPINWNRRSLAAFLASGDLEWDVREIA</sequence>
<comment type="caution">
    <text evidence="1">The sequence shown here is derived from an EMBL/GenBank/DDBJ whole genome shotgun (WGS) entry which is preliminary data.</text>
</comment>
<proteinExistence type="predicted"/>
<dbReference type="EMBL" id="WHNP01000010">
    <property type="protein sequence ID" value="MPW17896.1"/>
    <property type="molecule type" value="Genomic_DNA"/>
</dbReference>
<name>A0A7X1NAB6_9BURK</name>
<dbReference type="Proteomes" id="UP000484381">
    <property type="component" value="Unassembled WGS sequence"/>
</dbReference>
<accession>A0A7X1NAB6</accession>
<evidence type="ECO:0000313" key="1">
    <source>
        <dbReference type="EMBL" id="MPW17896.1"/>
    </source>
</evidence>
<evidence type="ECO:0000313" key="2">
    <source>
        <dbReference type="Proteomes" id="UP000484381"/>
    </source>
</evidence>
<organism evidence="1 2">
    <name type="scientific">Paraburkholderia franconis</name>
    <dbReference type="NCBI Taxonomy" id="2654983"/>
    <lineage>
        <taxon>Bacteria</taxon>
        <taxon>Pseudomonadati</taxon>
        <taxon>Pseudomonadota</taxon>
        <taxon>Betaproteobacteria</taxon>
        <taxon>Burkholderiales</taxon>
        <taxon>Burkholderiaceae</taxon>
        <taxon>Paraburkholderia</taxon>
    </lineage>
</organism>
<dbReference type="AlphaFoldDB" id="A0A7X1NAB6"/>
<reference evidence="1 2" key="1">
    <citation type="submission" date="2019-10" db="EMBL/GenBank/DDBJ databases">
        <title>Paraburkholderia sp. isolated from nodules of Mimosa pudica from Brazilian Atlantic Forest soils.</title>
        <authorList>
            <person name="Paulitsch F."/>
            <person name="Hungria M."/>
            <person name="Dall'Agnol R."/>
        </authorList>
    </citation>
    <scope>NUCLEOTIDE SEQUENCE [LARGE SCALE GENOMIC DNA]</scope>
    <source>
        <strain evidence="1 2">CNPSo 3157</strain>
    </source>
</reference>
<protein>
    <submittedName>
        <fullName evidence="1">Uncharacterized protein</fullName>
    </submittedName>
</protein>
<dbReference type="RefSeq" id="WP_152758663.1">
    <property type="nucleotide sequence ID" value="NZ_WHNP01000010.1"/>
</dbReference>
<gene>
    <name evidence="1" type="ORF">GCT13_13350</name>
</gene>